<comment type="function">
    <text evidence="2">Participates in the folding of proteins containing disulfide bonds, may be involved in glycosylation, prolyl hydroxylation and triglyceride transfer.</text>
</comment>
<feature type="region of interest" description="Disordered" evidence="16">
    <location>
        <begin position="481"/>
        <end position="510"/>
    </location>
</feature>
<dbReference type="CDD" id="cd02981">
    <property type="entry name" value="PDI_b_family"/>
    <property type="match status" value="1"/>
</dbReference>
<dbReference type="Gene3D" id="3.40.30.10">
    <property type="entry name" value="Glutaredoxin"/>
    <property type="match status" value="4"/>
</dbReference>
<dbReference type="CDD" id="cd02961">
    <property type="entry name" value="PDI_a_family"/>
    <property type="match status" value="1"/>
</dbReference>
<dbReference type="PROSITE" id="PS00194">
    <property type="entry name" value="THIOREDOXIN_1"/>
    <property type="match status" value="2"/>
</dbReference>
<feature type="disulfide bond" description="Redox-active" evidence="13">
    <location>
        <begin position="390"/>
        <end position="393"/>
    </location>
</feature>
<evidence type="ECO:0000256" key="13">
    <source>
        <dbReference type="PIRSR" id="PIRSR605792-51"/>
    </source>
</evidence>
<dbReference type="CDD" id="cd02995">
    <property type="entry name" value="PDI_a_PDI_a'_C"/>
    <property type="match status" value="1"/>
</dbReference>
<dbReference type="GO" id="GO:0003756">
    <property type="term" value="F:protein disulfide isomerase activity"/>
    <property type="evidence" value="ECO:0007669"/>
    <property type="project" value="UniProtKB-EC"/>
</dbReference>
<dbReference type="GO" id="GO:0051082">
    <property type="term" value="F:unfolded protein binding"/>
    <property type="evidence" value="ECO:0007669"/>
    <property type="project" value="UniProtKB-ARBA"/>
</dbReference>
<keyword evidence="10 15" id="KW-0413">Isomerase</keyword>
<evidence type="ECO:0000256" key="15">
    <source>
        <dbReference type="RuleBase" id="RU361130"/>
    </source>
</evidence>
<evidence type="ECO:0000256" key="14">
    <source>
        <dbReference type="RuleBase" id="RU004208"/>
    </source>
</evidence>
<evidence type="ECO:0000256" key="16">
    <source>
        <dbReference type="SAM" id="MobiDB-lite"/>
    </source>
</evidence>
<comment type="similarity">
    <text evidence="4 14">Belongs to the protein disulfide isomerase family.</text>
</comment>
<dbReference type="Proteomes" id="UP000226431">
    <property type="component" value="Unassembled WGS sequence"/>
</dbReference>
<dbReference type="PANTHER" id="PTHR18929:SF132">
    <property type="entry name" value="PROTEIN DISULFIDE-ISOMERASE A3"/>
    <property type="match status" value="1"/>
</dbReference>
<evidence type="ECO:0000256" key="7">
    <source>
        <dbReference type="ARBA" id="ARBA00022737"/>
    </source>
</evidence>
<dbReference type="SUPFAM" id="SSF52833">
    <property type="entry name" value="Thioredoxin-like"/>
    <property type="match status" value="4"/>
</dbReference>
<keyword evidence="9 13" id="KW-1015">Disulfide bond</keyword>
<feature type="chain" id="PRO_5011826651" description="Protein disulfide-isomerase" evidence="15">
    <location>
        <begin position="21"/>
        <end position="510"/>
    </location>
</feature>
<dbReference type="InterPro" id="IPR013766">
    <property type="entry name" value="Thioredoxin_domain"/>
</dbReference>
<keyword evidence="6 15" id="KW-0732">Signal</keyword>
<evidence type="ECO:0000256" key="10">
    <source>
        <dbReference type="ARBA" id="ARBA00023235"/>
    </source>
</evidence>
<dbReference type="NCBIfam" id="TIGR01130">
    <property type="entry name" value="ER_PDI_fam"/>
    <property type="match status" value="1"/>
</dbReference>
<dbReference type="Pfam" id="PF00085">
    <property type="entry name" value="Thioredoxin"/>
    <property type="match status" value="2"/>
</dbReference>
<keyword evidence="11 13" id="KW-0676">Redox-active center</keyword>
<evidence type="ECO:0000256" key="11">
    <source>
        <dbReference type="ARBA" id="ARBA00023284"/>
    </source>
</evidence>
<evidence type="ECO:0000256" key="9">
    <source>
        <dbReference type="ARBA" id="ARBA00023157"/>
    </source>
</evidence>
<dbReference type="InterPro" id="IPR005792">
    <property type="entry name" value="Prot_disulphide_isomerase"/>
</dbReference>
<dbReference type="FunFam" id="3.40.30.10:FF:000154">
    <property type="entry name" value="Protein disulfide-isomerase"/>
    <property type="match status" value="1"/>
</dbReference>
<dbReference type="PANTHER" id="PTHR18929">
    <property type="entry name" value="PROTEIN DISULFIDE ISOMERASE"/>
    <property type="match status" value="1"/>
</dbReference>
<feature type="signal peptide" evidence="15">
    <location>
        <begin position="1"/>
        <end position="20"/>
    </location>
</feature>
<dbReference type="InterPro" id="IPR036249">
    <property type="entry name" value="Thioredoxin-like_sf"/>
</dbReference>
<dbReference type="GO" id="GO:0005788">
    <property type="term" value="C:endoplasmic reticulum lumen"/>
    <property type="evidence" value="ECO:0007669"/>
    <property type="project" value="UniProtKB-SubCell"/>
</dbReference>
<dbReference type="PRINTS" id="PR00421">
    <property type="entry name" value="THIOREDOXIN"/>
</dbReference>
<feature type="domain" description="Thioredoxin" evidence="17">
    <location>
        <begin position="340"/>
        <end position="470"/>
    </location>
</feature>
<dbReference type="EC" id="5.3.4.1" evidence="5 15"/>
<dbReference type="OrthoDB" id="427280at2759"/>
<dbReference type="CDD" id="cd02982">
    <property type="entry name" value="PDI_b'_family"/>
    <property type="match status" value="1"/>
</dbReference>
<gene>
    <name evidence="18" type="ORF">CDD80_3041</name>
</gene>
<dbReference type="PROSITE" id="PS51352">
    <property type="entry name" value="THIOREDOXIN_2"/>
    <property type="match status" value="2"/>
</dbReference>
<reference evidence="18 19" key="1">
    <citation type="submission" date="2017-06" db="EMBL/GenBank/DDBJ databases">
        <title>Ant-infecting Ophiocordyceps genomes reveal a high diversity of potential behavioral manipulation genes and a possible major role for enterotoxins.</title>
        <authorList>
            <person name="De Bekker C."/>
            <person name="Evans H.C."/>
            <person name="Brachmann A."/>
            <person name="Hughes D.P."/>
        </authorList>
    </citation>
    <scope>NUCLEOTIDE SEQUENCE [LARGE SCALE GENOMIC DNA]</scope>
    <source>
        <strain evidence="18 19">Map16</strain>
    </source>
</reference>
<evidence type="ECO:0000256" key="3">
    <source>
        <dbReference type="ARBA" id="ARBA00004319"/>
    </source>
</evidence>
<evidence type="ECO:0000313" key="19">
    <source>
        <dbReference type="Proteomes" id="UP000226431"/>
    </source>
</evidence>
<evidence type="ECO:0000256" key="2">
    <source>
        <dbReference type="ARBA" id="ARBA00002692"/>
    </source>
</evidence>
<dbReference type="GO" id="GO:0015035">
    <property type="term" value="F:protein-disulfide reductase activity"/>
    <property type="evidence" value="ECO:0007669"/>
    <property type="project" value="UniProtKB-ARBA"/>
</dbReference>
<keyword evidence="8" id="KW-0256">Endoplasmic reticulum</keyword>
<keyword evidence="7" id="KW-0677">Repeat</keyword>
<dbReference type="InterPro" id="IPR017937">
    <property type="entry name" value="Thioredoxin_CS"/>
</dbReference>
<dbReference type="STRING" id="2004952.A0A2C5ZJY3"/>
<organism evidence="18 19">
    <name type="scientific">Ophiocordyceps camponoti-rufipedis</name>
    <dbReference type="NCBI Taxonomy" id="2004952"/>
    <lineage>
        <taxon>Eukaryota</taxon>
        <taxon>Fungi</taxon>
        <taxon>Dikarya</taxon>
        <taxon>Ascomycota</taxon>
        <taxon>Pezizomycotina</taxon>
        <taxon>Sordariomycetes</taxon>
        <taxon>Hypocreomycetidae</taxon>
        <taxon>Hypocreales</taxon>
        <taxon>Ophiocordycipitaceae</taxon>
        <taxon>Ophiocordyceps</taxon>
    </lineage>
</organism>
<protein>
    <recommendedName>
        <fullName evidence="12 15">Protein disulfide-isomerase</fullName>
        <ecNumber evidence="5 15">5.3.4.1</ecNumber>
    </recommendedName>
</protein>
<comment type="caution">
    <text evidence="18">The sequence shown here is derived from an EMBL/GenBank/DDBJ whole genome shotgun (WGS) entry which is preliminary data.</text>
</comment>
<feature type="compositionally biased region" description="Basic and acidic residues" evidence="16">
    <location>
        <begin position="490"/>
        <end position="510"/>
    </location>
</feature>
<dbReference type="InterPro" id="IPR005788">
    <property type="entry name" value="PDI_thioredoxin-like_dom"/>
</dbReference>
<dbReference type="FunFam" id="3.40.30.10:FF:000139">
    <property type="entry name" value="Protein disulfide-isomerase"/>
    <property type="match status" value="1"/>
</dbReference>
<comment type="subcellular location">
    <subcellularLocation>
        <location evidence="3">Endoplasmic reticulum lumen</location>
    </subcellularLocation>
</comment>
<proteinExistence type="inferred from homology"/>
<evidence type="ECO:0000256" key="1">
    <source>
        <dbReference type="ARBA" id="ARBA00001182"/>
    </source>
</evidence>
<name>A0A2C5ZJY3_9HYPO</name>
<accession>A0A2C5ZJY3</accession>
<dbReference type="EMBL" id="NJES01000027">
    <property type="protein sequence ID" value="PHH80052.1"/>
    <property type="molecule type" value="Genomic_DNA"/>
</dbReference>
<comment type="catalytic activity">
    <reaction evidence="1 15">
        <text>Catalyzes the rearrangement of -S-S- bonds in proteins.</text>
        <dbReference type="EC" id="5.3.4.1"/>
    </reaction>
</comment>
<evidence type="ECO:0000256" key="5">
    <source>
        <dbReference type="ARBA" id="ARBA00012723"/>
    </source>
</evidence>
<feature type="disulfide bond" description="Redox-active" evidence="13">
    <location>
        <begin position="55"/>
        <end position="58"/>
    </location>
</feature>
<dbReference type="AlphaFoldDB" id="A0A2C5ZJY3"/>
<dbReference type="Pfam" id="PF13848">
    <property type="entry name" value="Thioredoxin_6"/>
    <property type="match status" value="1"/>
</dbReference>
<evidence type="ECO:0000259" key="17">
    <source>
        <dbReference type="PROSITE" id="PS51352"/>
    </source>
</evidence>
<sequence>MHQKRLALSLASALAGVAYAADPSDVHQLTAKDFKDFIHGHKDTLVLTKFYAPWCGHCKALAPEFEAAAKTLKPRSIKLAKIDCTEEADLCKEYEVEGYPTLKVFQGIDNVSPYNGQRKADSIHSYMVKRSLPAVSSLAKDTLEDFKTADKVVVIAYVAPDDKESNATFSAVADAMRDEYMFGGINDEALAEAEGVKFPSLVLYKSFDEGKNHFDGKFETDAIKEFIKTSATPLVGEVGPETYSAYMSAGLPLGYIFAETTEERDALAKALKPVAEKHKGKLNLATIDAKQFGAHAGNLNLKTDKFPCFAIQDTTNNKKYPFDQDKELSHDNIAKFVADFVAGKIEPSIKSEPIPEKQEGPVTVVVAKNYEKIVNDDDKDVLLEFYAPWCGHCKALAPKYEQLASAYADSEFKNKVVIAKVDATANDVPDDVAGFPTIKLYPAGAKGEPITYSGSRTVEDLVTFIKENGKFKAGVSIKAEGTDEAAPAATEKDAKKDKEADEVKEEHDEL</sequence>
<dbReference type="GO" id="GO:0034976">
    <property type="term" value="P:response to endoplasmic reticulum stress"/>
    <property type="evidence" value="ECO:0007669"/>
    <property type="project" value="TreeGrafter"/>
</dbReference>
<dbReference type="FunFam" id="3.40.30.10:FF:000017">
    <property type="entry name" value="Protein disulfide-isomerase A4"/>
    <property type="match status" value="1"/>
</dbReference>
<dbReference type="NCBIfam" id="TIGR01126">
    <property type="entry name" value="pdi_dom"/>
    <property type="match status" value="2"/>
</dbReference>
<feature type="domain" description="Thioredoxin" evidence="17">
    <location>
        <begin position="7"/>
        <end position="133"/>
    </location>
</feature>
<evidence type="ECO:0000313" key="18">
    <source>
        <dbReference type="EMBL" id="PHH80052.1"/>
    </source>
</evidence>
<evidence type="ECO:0000256" key="4">
    <source>
        <dbReference type="ARBA" id="ARBA00006347"/>
    </source>
</evidence>
<evidence type="ECO:0000256" key="12">
    <source>
        <dbReference type="ARBA" id="ARBA00039846"/>
    </source>
</evidence>
<dbReference type="FunFam" id="3.40.30.10:FF:000185">
    <property type="entry name" value="Protein disulfide-isomerase"/>
    <property type="match status" value="1"/>
</dbReference>
<evidence type="ECO:0000256" key="8">
    <source>
        <dbReference type="ARBA" id="ARBA00022824"/>
    </source>
</evidence>
<evidence type="ECO:0000256" key="6">
    <source>
        <dbReference type="ARBA" id="ARBA00022729"/>
    </source>
</evidence>
<dbReference type="GO" id="GO:0006457">
    <property type="term" value="P:protein folding"/>
    <property type="evidence" value="ECO:0007669"/>
    <property type="project" value="TreeGrafter"/>
</dbReference>
<keyword evidence="19" id="KW-1185">Reference proteome</keyword>